<dbReference type="PROSITE" id="PS51900">
    <property type="entry name" value="CB"/>
    <property type="match status" value="1"/>
</dbReference>
<keyword evidence="3" id="KW-0233">DNA recombination</keyword>
<comment type="similarity">
    <text evidence="1">Belongs to the 'phage' integrase family.</text>
</comment>
<name>A0ABY5W997_9ACTN</name>
<evidence type="ECO:0000313" key="8">
    <source>
        <dbReference type="Proteomes" id="UP001059617"/>
    </source>
</evidence>
<dbReference type="PANTHER" id="PTHR30349">
    <property type="entry name" value="PHAGE INTEGRASE-RELATED"/>
    <property type="match status" value="1"/>
</dbReference>
<dbReference type="InterPro" id="IPR011010">
    <property type="entry name" value="DNA_brk_join_enz"/>
</dbReference>
<keyword evidence="2 4" id="KW-0238">DNA-binding</keyword>
<dbReference type="PROSITE" id="PS51898">
    <property type="entry name" value="TYR_RECOMBINASE"/>
    <property type="match status" value="1"/>
</dbReference>
<dbReference type="InterPro" id="IPR002104">
    <property type="entry name" value="Integrase_catalytic"/>
</dbReference>
<dbReference type="EMBL" id="CP073720">
    <property type="protein sequence ID" value="UWP85955.1"/>
    <property type="molecule type" value="Genomic_DNA"/>
</dbReference>
<dbReference type="InterPro" id="IPR013762">
    <property type="entry name" value="Integrase-like_cat_sf"/>
</dbReference>
<sequence length="445" mass="49670">MASIEQRASGSWSVYWRNQGRKGKQRITVDSSAEKLALRILDLVNARNNKITAIEVERIFGLKVEVDDEGQTRRSTPTVDELATLWLESRNRLGGRQRRDYRSKLDRIILPALRPLTVDLVRGSHIAKILKGLSDGRANATVDRYFIVMKSMFGFALSEGFIERNPVDDTDWTVGVRADTDVDEDDSDGHVYLDRTEFHRLRAGFNDTYGPLVDYLAGTGSRWSEATALQIRDLRLEEPEPFVHIRRAWKQDEDKTWFIGITKGRRKRRAFVGPLLTDMLRRLTEGRRPDELVFTGPRGGRIWINTFRTQHWDRAVAELRRCPQHPPAPPPRSKRGPARVLRPTDISTCGCPGLLTVPALTPHDLRHSWTAWQIAAGRPLVAISEALGHGSTEVTEKVYAGILPEVRQSLAEVSEGVLASATPVGPGAAALGGQADGGVVARDEA</sequence>
<evidence type="ECO:0000256" key="4">
    <source>
        <dbReference type="PROSITE-ProRule" id="PRU01248"/>
    </source>
</evidence>
<organism evidence="7 8">
    <name type="scientific">Dactylosporangium fulvum</name>
    <dbReference type="NCBI Taxonomy" id="53359"/>
    <lineage>
        <taxon>Bacteria</taxon>
        <taxon>Bacillati</taxon>
        <taxon>Actinomycetota</taxon>
        <taxon>Actinomycetes</taxon>
        <taxon>Micromonosporales</taxon>
        <taxon>Micromonosporaceae</taxon>
        <taxon>Dactylosporangium</taxon>
    </lineage>
</organism>
<evidence type="ECO:0000256" key="1">
    <source>
        <dbReference type="ARBA" id="ARBA00008857"/>
    </source>
</evidence>
<dbReference type="InterPro" id="IPR044068">
    <property type="entry name" value="CB"/>
</dbReference>
<evidence type="ECO:0000259" key="6">
    <source>
        <dbReference type="PROSITE" id="PS51900"/>
    </source>
</evidence>
<accession>A0ABY5W997</accession>
<gene>
    <name evidence="7" type="ORF">Dfulv_17550</name>
</gene>
<dbReference type="InterPro" id="IPR010998">
    <property type="entry name" value="Integrase_recombinase_N"/>
</dbReference>
<keyword evidence="8" id="KW-1185">Reference proteome</keyword>
<dbReference type="Gene3D" id="1.10.150.130">
    <property type="match status" value="1"/>
</dbReference>
<dbReference type="Proteomes" id="UP001059617">
    <property type="component" value="Chromosome"/>
</dbReference>
<dbReference type="PANTHER" id="PTHR30349:SF41">
    <property type="entry name" value="INTEGRASE_RECOMBINASE PROTEIN MJ0367-RELATED"/>
    <property type="match status" value="1"/>
</dbReference>
<protein>
    <submittedName>
        <fullName evidence="7">Tyrosine-type recombinase/integrase</fullName>
    </submittedName>
</protein>
<evidence type="ECO:0000256" key="3">
    <source>
        <dbReference type="ARBA" id="ARBA00023172"/>
    </source>
</evidence>
<dbReference type="InterPro" id="IPR050090">
    <property type="entry name" value="Tyrosine_recombinase_XerCD"/>
</dbReference>
<dbReference type="RefSeq" id="WP_259864387.1">
    <property type="nucleotide sequence ID" value="NZ_BAAAST010000036.1"/>
</dbReference>
<evidence type="ECO:0000259" key="5">
    <source>
        <dbReference type="PROSITE" id="PS51898"/>
    </source>
</evidence>
<evidence type="ECO:0000313" key="7">
    <source>
        <dbReference type="EMBL" id="UWP85955.1"/>
    </source>
</evidence>
<dbReference type="SUPFAM" id="SSF56349">
    <property type="entry name" value="DNA breaking-rejoining enzymes"/>
    <property type="match status" value="1"/>
</dbReference>
<reference evidence="7" key="1">
    <citation type="submission" date="2021-04" db="EMBL/GenBank/DDBJ databases">
        <authorList>
            <person name="Hartkoorn R.C."/>
            <person name="Beaudoing E."/>
            <person name="Hot D."/>
        </authorList>
    </citation>
    <scope>NUCLEOTIDE SEQUENCE</scope>
    <source>
        <strain evidence="7">NRRL B-16292</strain>
    </source>
</reference>
<proteinExistence type="inferred from homology"/>
<reference evidence="7" key="2">
    <citation type="submission" date="2022-09" db="EMBL/GenBank/DDBJ databases">
        <title>Biosynthetic gene clusters of Dactylosporangioum fulvum.</title>
        <authorList>
            <person name="Caradec T."/>
        </authorList>
    </citation>
    <scope>NUCLEOTIDE SEQUENCE</scope>
    <source>
        <strain evidence="7">NRRL B-16292</strain>
    </source>
</reference>
<evidence type="ECO:0000256" key="2">
    <source>
        <dbReference type="ARBA" id="ARBA00023125"/>
    </source>
</evidence>
<feature type="domain" description="Core-binding (CB)" evidence="6">
    <location>
        <begin position="77"/>
        <end position="157"/>
    </location>
</feature>
<feature type="domain" description="Tyr recombinase" evidence="5">
    <location>
        <begin position="188"/>
        <end position="415"/>
    </location>
</feature>
<dbReference type="Gene3D" id="1.10.443.10">
    <property type="entry name" value="Intergrase catalytic core"/>
    <property type="match status" value="1"/>
</dbReference>